<organism evidence="2 3">
    <name type="scientific">Araneus ventricosus</name>
    <name type="common">Orbweaver spider</name>
    <name type="synonym">Epeira ventricosa</name>
    <dbReference type="NCBI Taxonomy" id="182803"/>
    <lineage>
        <taxon>Eukaryota</taxon>
        <taxon>Metazoa</taxon>
        <taxon>Ecdysozoa</taxon>
        <taxon>Arthropoda</taxon>
        <taxon>Chelicerata</taxon>
        <taxon>Arachnida</taxon>
        <taxon>Araneae</taxon>
        <taxon>Araneomorphae</taxon>
        <taxon>Entelegynae</taxon>
        <taxon>Araneoidea</taxon>
        <taxon>Araneidae</taxon>
        <taxon>Araneus</taxon>
    </lineage>
</organism>
<keyword evidence="3" id="KW-1185">Reference proteome</keyword>
<gene>
    <name evidence="2" type="ORF">AVEN_113982_1</name>
</gene>
<evidence type="ECO:0000313" key="3">
    <source>
        <dbReference type="Proteomes" id="UP000499080"/>
    </source>
</evidence>
<name>A0A4Y2JZB7_ARAVE</name>
<proteinExistence type="predicted"/>
<evidence type="ECO:0000256" key="1">
    <source>
        <dbReference type="SAM" id="MobiDB-lite"/>
    </source>
</evidence>
<sequence length="96" mass="10359">MARVTPGRNDPERIVRPDLSAGLETSARTSHRHADGPRNSITDGYLMDREGSPPTSDPILEFGMAIFDPVKPLVILKDVKIAVALRVNAAVATIVL</sequence>
<comment type="caution">
    <text evidence="2">The sequence shown here is derived from an EMBL/GenBank/DDBJ whole genome shotgun (WGS) entry which is preliminary data.</text>
</comment>
<evidence type="ECO:0000313" key="2">
    <source>
        <dbReference type="EMBL" id="GBM95197.1"/>
    </source>
</evidence>
<dbReference type="EMBL" id="BGPR01004039">
    <property type="protein sequence ID" value="GBM95197.1"/>
    <property type="molecule type" value="Genomic_DNA"/>
</dbReference>
<dbReference type="AlphaFoldDB" id="A0A4Y2JZB7"/>
<reference evidence="2 3" key="1">
    <citation type="journal article" date="2019" name="Sci. Rep.">
        <title>Orb-weaving spider Araneus ventricosus genome elucidates the spidroin gene catalogue.</title>
        <authorList>
            <person name="Kono N."/>
            <person name="Nakamura H."/>
            <person name="Ohtoshi R."/>
            <person name="Moran D.A.P."/>
            <person name="Shinohara A."/>
            <person name="Yoshida Y."/>
            <person name="Fujiwara M."/>
            <person name="Mori M."/>
            <person name="Tomita M."/>
            <person name="Arakawa K."/>
        </authorList>
    </citation>
    <scope>NUCLEOTIDE SEQUENCE [LARGE SCALE GENOMIC DNA]</scope>
</reference>
<dbReference type="Proteomes" id="UP000499080">
    <property type="component" value="Unassembled WGS sequence"/>
</dbReference>
<feature type="region of interest" description="Disordered" evidence="1">
    <location>
        <begin position="1"/>
        <end position="53"/>
    </location>
</feature>
<accession>A0A4Y2JZB7</accession>
<protein>
    <submittedName>
        <fullName evidence="2">Uncharacterized protein</fullName>
    </submittedName>
</protein>